<evidence type="ECO:0000313" key="4">
    <source>
        <dbReference type="Proteomes" id="UP000075420"/>
    </source>
</evidence>
<keyword evidence="2" id="KW-0503">Monooxygenase</keyword>
<dbReference type="AlphaFoldDB" id="A0A150PRS7"/>
<dbReference type="Proteomes" id="UP000075420">
    <property type="component" value="Unassembled WGS sequence"/>
</dbReference>
<dbReference type="InterPro" id="IPR036396">
    <property type="entry name" value="Cyt_P450_sf"/>
</dbReference>
<dbReference type="PROSITE" id="PS00086">
    <property type="entry name" value="CYTOCHROME_P450"/>
    <property type="match status" value="1"/>
</dbReference>
<dbReference type="GO" id="GO:0016705">
    <property type="term" value="F:oxidoreductase activity, acting on paired donors, with incorporation or reduction of molecular oxygen"/>
    <property type="evidence" value="ECO:0007669"/>
    <property type="project" value="InterPro"/>
</dbReference>
<evidence type="ECO:0008006" key="5">
    <source>
        <dbReference type="Google" id="ProtNLM"/>
    </source>
</evidence>
<comment type="similarity">
    <text evidence="1 2">Belongs to the cytochrome P450 family.</text>
</comment>
<gene>
    <name evidence="3" type="ORF">BE08_03240</name>
</gene>
<keyword evidence="2" id="KW-0560">Oxidoreductase</keyword>
<protein>
    <recommendedName>
        <fullName evidence="5">Cytochrome P450</fullName>
    </recommendedName>
</protein>
<accession>A0A150PRS7</accession>
<dbReference type="PANTHER" id="PTHR46696:SF1">
    <property type="entry name" value="CYTOCHROME P450 YJIB-RELATED"/>
    <property type="match status" value="1"/>
</dbReference>
<keyword evidence="2" id="KW-0349">Heme</keyword>
<keyword evidence="2" id="KW-0479">Metal-binding</keyword>
<dbReference type="GO" id="GO:0004497">
    <property type="term" value="F:monooxygenase activity"/>
    <property type="evidence" value="ECO:0007669"/>
    <property type="project" value="UniProtKB-KW"/>
</dbReference>
<dbReference type="Gene3D" id="1.10.630.10">
    <property type="entry name" value="Cytochrome P450"/>
    <property type="match status" value="1"/>
</dbReference>
<organism evidence="3 4">
    <name type="scientific">Sorangium cellulosum</name>
    <name type="common">Polyangium cellulosum</name>
    <dbReference type="NCBI Taxonomy" id="56"/>
    <lineage>
        <taxon>Bacteria</taxon>
        <taxon>Pseudomonadati</taxon>
        <taxon>Myxococcota</taxon>
        <taxon>Polyangia</taxon>
        <taxon>Polyangiales</taxon>
        <taxon>Polyangiaceae</taxon>
        <taxon>Sorangium</taxon>
    </lineage>
</organism>
<dbReference type="Pfam" id="PF00067">
    <property type="entry name" value="p450"/>
    <property type="match status" value="1"/>
</dbReference>
<dbReference type="PANTHER" id="PTHR46696">
    <property type="entry name" value="P450, PUTATIVE (EUROFUNG)-RELATED"/>
    <property type="match status" value="1"/>
</dbReference>
<dbReference type="SUPFAM" id="SSF48264">
    <property type="entry name" value="Cytochrome P450"/>
    <property type="match status" value="1"/>
</dbReference>
<dbReference type="PRINTS" id="PR00359">
    <property type="entry name" value="BP450"/>
</dbReference>
<dbReference type="EMBL" id="JELY01000724">
    <property type="protein sequence ID" value="KYF58363.1"/>
    <property type="molecule type" value="Genomic_DNA"/>
</dbReference>
<evidence type="ECO:0000313" key="3">
    <source>
        <dbReference type="EMBL" id="KYF58363.1"/>
    </source>
</evidence>
<keyword evidence="2" id="KW-0408">Iron</keyword>
<dbReference type="InterPro" id="IPR001128">
    <property type="entry name" value="Cyt_P450"/>
</dbReference>
<dbReference type="PRINTS" id="PR00385">
    <property type="entry name" value="P450"/>
</dbReference>
<evidence type="ECO:0000256" key="2">
    <source>
        <dbReference type="RuleBase" id="RU000461"/>
    </source>
</evidence>
<comment type="caution">
    <text evidence="3">The sequence shown here is derived from an EMBL/GenBank/DDBJ whole genome shotgun (WGS) entry which is preliminary data.</text>
</comment>
<dbReference type="InterPro" id="IPR002397">
    <property type="entry name" value="Cyt_P450_B"/>
</dbReference>
<sequence length="419" mass="46475">MKFAAIDLSTEAFERNPWPVYSALRARDPIHWSEEDRTFYLSKFRHVRQAMTSPDFTAEYPFRASRMVLGRTVLDLEGASHQRLRGLTSACFKPIAVESYAREVIAPVVGALLDRLVPRGQIELMQDLAVQVPVLVMSRILGIPDEHAAWIHEQLRPIIGYLEDPRTSLEGARVARQQLEGVLQRVIGDIQGDGETRSLIGRLAQARAADALSQAEMLQYLLLFLAAGTETTTAAIGNLFVAILTHEGGWQRLRRDPGAIPAVVKESLRWEPPLHTTLRFTTRELRIDGITLPRGAPVQLCLASANRDEDQFDQPERWKPGRPEQTLMSFGAGSHICMGFSLAHKELEVLLELALQRIDDISLEGADPPVIEGRVFRAPRTLPLRLRPRAALPEAATGAAPLPAIKGESRNHGCPMKGA</sequence>
<dbReference type="InterPro" id="IPR017972">
    <property type="entry name" value="Cyt_P450_CS"/>
</dbReference>
<evidence type="ECO:0000256" key="1">
    <source>
        <dbReference type="ARBA" id="ARBA00010617"/>
    </source>
</evidence>
<dbReference type="GO" id="GO:0005506">
    <property type="term" value="F:iron ion binding"/>
    <property type="evidence" value="ECO:0007669"/>
    <property type="project" value="InterPro"/>
</dbReference>
<dbReference type="GO" id="GO:0020037">
    <property type="term" value="F:heme binding"/>
    <property type="evidence" value="ECO:0007669"/>
    <property type="project" value="InterPro"/>
</dbReference>
<proteinExistence type="inferred from homology"/>
<name>A0A150PRS7_SORCE</name>
<reference evidence="3 4" key="1">
    <citation type="submission" date="2014-02" db="EMBL/GenBank/DDBJ databases">
        <title>The small core and large imbalanced accessory genome model reveals a collaborative survival strategy of Sorangium cellulosum strains in nature.</title>
        <authorList>
            <person name="Han K."/>
            <person name="Peng R."/>
            <person name="Blom J."/>
            <person name="Li Y.-Z."/>
        </authorList>
    </citation>
    <scope>NUCLEOTIDE SEQUENCE [LARGE SCALE GENOMIC DNA]</scope>
    <source>
        <strain evidence="3 4">So0157-25</strain>
    </source>
</reference>